<sequence>MHIFWTRTRTRISGYIHYFHHRKDCCRKMYITTYHYLSSAICSTPSHNFSNTHIPAPTRQVTATFCQIRVPFSSLFWRHLSSLCSRRFSLQRPGHTIVEFSIFIGWSHLGYHGLVRMI</sequence>
<evidence type="ECO:0000313" key="2">
    <source>
        <dbReference type="Proteomes" id="UP000054538"/>
    </source>
</evidence>
<reference evidence="2" key="2">
    <citation type="submission" date="2015-01" db="EMBL/GenBank/DDBJ databases">
        <title>Evolutionary Origins and Diversification of the Mycorrhizal Mutualists.</title>
        <authorList>
            <consortium name="DOE Joint Genome Institute"/>
            <consortium name="Mycorrhizal Genomics Consortium"/>
            <person name="Kohler A."/>
            <person name="Kuo A."/>
            <person name="Nagy L.G."/>
            <person name="Floudas D."/>
            <person name="Copeland A."/>
            <person name="Barry K.W."/>
            <person name="Cichocki N."/>
            <person name="Veneault-Fourrey C."/>
            <person name="LaButti K."/>
            <person name="Lindquist E.A."/>
            <person name="Lipzen A."/>
            <person name="Lundell T."/>
            <person name="Morin E."/>
            <person name="Murat C."/>
            <person name="Riley R."/>
            <person name="Ohm R."/>
            <person name="Sun H."/>
            <person name="Tunlid A."/>
            <person name="Henrissat B."/>
            <person name="Grigoriev I.V."/>
            <person name="Hibbett D.S."/>
            <person name="Martin F."/>
        </authorList>
    </citation>
    <scope>NUCLEOTIDE SEQUENCE [LARGE SCALE GENOMIC DNA]</scope>
    <source>
        <strain evidence="2">Ve08.2h10</strain>
    </source>
</reference>
<evidence type="ECO:0000313" key="1">
    <source>
        <dbReference type="EMBL" id="KIK91586.1"/>
    </source>
</evidence>
<proteinExistence type="predicted"/>
<gene>
    <name evidence="1" type="ORF">PAXRUDRAFT_622916</name>
</gene>
<keyword evidence="2" id="KW-1185">Reference proteome</keyword>
<dbReference type="HOGENOM" id="CLU_2073920_0_0_1"/>
<name>A0A0D0DT32_9AGAM</name>
<dbReference type="AlphaFoldDB" id="A0A0D0DT32"/>
<dbReference type="InParanoid" id="A0A0D0DT32"/>
<organism evidence="1 2">
    <name type="scientific">Paxillus rubicundulus Ve08.2h10</name>
    <dbReference type="NCBI Taxonomy" id="930991"/>
    <lineage>
        <taxon>Eukaryota</taxon>
        <taxon>Fungi</taxon>
        <taxon>Dikarya</taxon>
        <taxon>Basidiomycota</taxon>
        <taxon>Agaricomycotina</taxon>
        <taxon>Agaricomycetes</taxon>
        <taxon>Agaricomycetidae</taxon>
        <taxon>Boletales</taxon>
        <taxon>Paxilineae</taxon>
        <taxon>Paxillaceae</taxon>
        <taxon>Paxillus</taxon>
    </lineage>
</organism>
<dbReference type="EMBL" id="KN825371">
    <property type="protein sequence ID" value="KIK91586.1"/>
    <property type="molecule type" value="Genomic_DNA"/>
</dbReference>
<protein>
    <submittedName>
        <fullName evidence="1">Uncharacterized protein</fullName>
    </submittedName>
</protein>
<reference evidence="1 2" key="1">
    <citation type="submission" date="2014-04" db="EMBL/GenBank/DDBJ databases">
        <authorList>
            <consortium name="DOE Joint Genome Institute"/>
            <person name="Kuo A."/>
            <person name="Kohler A."/>
            <person name="Jargeat P."/>
            <person name="Nagy L.G."/>
            <person name="Floudas D."/>
            <person name="Copeland A."/>
            <person name="Barry K.W."/>
            <person name="Cichocki N."/>
            <person name="Veneault-Fourrey C."/>
            <person name="LaButti K."/>
            <person name="Lindquist E.A."/>
            <person name="Lipzen A."/>
            <person name="Lundell T."/>
            <person name="Morin E."/>
            <person name="Murat C."/>
            <person name="Sun H."/>
            <person name="Tunlid A."/>
            <person name="Henrissat B."/>
            <person name="Grigoriev I.V."/>
            <person name="Hibbett D.S."/>
            <person name="Martin F."/>
            <person name="Nordberg H.P."/>
            <person name="Cantor M.N."/>
            <person name="Hua S.X."/>
        </authorList>
    </citation>
    <scope>NUCLEOTIDE SEQUENCE [LARGE SCALE GENOMIC DNA]</scope>
    <source>
        <strain evidence="1 2">Ve08.2h10</strain>
    </source>
</reference>
<dbReference type="Proteomes" id="UP000054538">
    <property type="component" value="Unassembled WGS sequence"/>
</dbReference>
<accession>A0A0D0DT32</accession>